<dbReference type="KEGG" id="rer:RER_22640"/>
<dbReference type="HOGENOM" id="CLU_2119186_0_0_11"/>
<evidence type="ECO:0000313" key="2">
    <source>
        <dbReference type="Proteomes" id="UP000002204"/>
    </source>
</evidence>
<reference evidence="1 2" key="2">
    <citation type="journal article" date="2006" name="Environ. Microbiol.">
        <title>Sequence analysis of three plasmids harboured in Rhodococcus erythropolis strain PR4.</title>
        <authorList>
            <person name="Sekine M."/>
            <person name="Tanikawa S."/>
            <person name="Omata S."/>
            <person name="Saito M."/>
            <person name="Fujisawa T."/>
            <person name="Tsukatani N."/>
            <person name="Tajima T."/>
            <person name="Sekigawa T."/>
            <person name="Kosugi H."/>
            <person name="Matsuo Y."/>
            <person name="Nishiko R."/>
            <person name="Imamura K."/>
            <person name="Ito M."/>
            <person name="Narita H."/>
            <person name="Tago S."/>
            <person name="Fujita N."/>
            <person name="Harayama S."/>
        </authorList>
    </citation>
    <scope>NUCLEOTIDE SEQUENCE [LARGE SCALE GENOMIC DNA]</scope>
    <source>
        <strain evidence="2">PR4 / NBRC 100887</strain>
    </source>
</reference>
<dbReference type="eggNOG" id="ENOG5031GN9">
    <property type="taxonomic scope" value="Bacteria"/>
</dbReference>
<name>C0ZX87_RHOE4</name>
<dbReference type="EMBL" id="AP008957">
    <property type="protein sequence ID" value="BAH32972.1"/>
    <property type="molecule type" value="Genomic_DNA"/>
</dbReference>
<accession>C0ZX87</accession>
<protein>
    <recommendedName>
        <fullName evidence="3">Head-to-tail stopper</fullName>
    </recommendedName>
</protein>
<gene>
    <name evidence="1" type="ordered locus">RER_22640</name>
</gene>
<dbReference type="Proteomes" id="UP000002204">
    <property type="component" value="Chromosome"/>
</dbReference>
<reference evidence="2" key="1">
    <citation type="submission" date="2005-03" db="EMBL/GenBank/DDBJ databases">
        <title>Comparison of the complete genome sequences of Rhodococcus erythropolis PR4 and Rhodococcus opacus B4.</title>
        <authorList>
            <person name="Takarada H."/>
            <person name="Sekine M."/>
            <person name="Hosoyama A."/>
            <person name="Yamada R."/>
            <person name="Fujisawa T."/>
            <person name="Omata S."/>
            <person name="Shimizu A."/>
            <person name="Tsukatani N."/>
            <person name="Tanikawa S."/>
            <person name="Fujita N."/>
            <person name="Harayama S."/>
        </authorList>
    </citation>
    <scope>NUCLEOTIDE SEQUENCE [LARGE SCALE GENOMIC DNA]</scope>
    <source>
        <strain evidence="2">PR4 / NBRC 100887</strain>
    </source>
</reference>
<organism evidence="1 2">
    <name type="scientific">Rhodococcus erythropolis (strain PR4 / NBRC 100887)</name>
    <dbReference type="NCBI Taxonomy" id="234621"/>
    <lineage>
        <taxon>Bacteria</taxon>
        <taxon>Bacillati</taxon>
        <taxon>Actinomycetota</taxon>
        <taxon>Actinomycetes</taxon>
        <taxon>Mycobacteriales</taxon>
        <taxon>Nocardiaceae</taxon>
        <taxon>Rhodococcus</taxon>
        <taxon>Rhodococcus erythropolis group</taxon>
    </lineage>
</organism>
<proteinExistence type="predicted"/>
<dbReference type="RefSeq" id="WP_020907165.1">
    <property type="nucleotide sequence ID" value="NC_012490.1"/>
</dbReference>
<dbReference type="PATRIC" id="fig|234621.6.peg.2766"/>
<evidence type="ECO:0000313" key="1">
    <source>
        <dbReference type="EMBL" id="BAH32972.1"/>
    </source>
</evidence>
<sequence>MAEFQCTLPINYRRKVTSTESSPRGNKVEKHADSEPKFVHLWYTSDEAAPTDGHAQREAIDATCYPPTALGVKPGDLIELPGEGWLKVVKVGNYDNNDYFVPGIVDVKLRRVDG</sequence>
<evidence type="ECO:0008006" key="3">
    <source>
        <dbReference type="Google" id="ProtNLM"/>
    </source>
</evidence>
<dbReference type="AlphaFoldDB" id="C0ZX87"/>